<dbReference type="HOGENOM" id="CLU_018303_1_1_1"/>
<evidence type="ECO:0000256" key="2">
    <source>
        <dbReference type="ARBA" id="ARBA00022448"/>
    </source>
</evidence>
<keyword evidence="2" id="KW-0813">Transport</keyword>
<dbReference type="InParanoid" id="A7F4C3"/>
<evidence type="ECO:0000256" key="4">
    <source>
        <dbReference type="ARBA" id="ARBA00022989"/>
    </source>
</evidence>
<dbReference type="PANTHER" id="PTHR19432:SF35">
    <property type="entry name" value="SOLUTE CARRIER FAMILY 45 MEMBER 3 ISOFORM X1"/>
    <property type="match status" value="1"/>
</dbReference>
<keyword evidence="9" id="KW-1185">Reference proteome</keyword>
<dbReference type="GO" id="GO:0005886">
    <property type="term" value="C:plasma membrane"/>
    <property type="evidence" value="ECO:0000318"/>
    <property type="project" value="GO_Central"/>
</dbReference>
<dbReference type="KEGG" id="ssl:SS1G_12447"/>
<dbReference type="GO" id="GO:0008506">
    <property type="term" value="F:sucrose:proton symporter activity"/>
    <property type="evidence" value="ECO:0000318"/>
    <property type="project" value="GO_Central"/>
</dbReference>
<dbReference type="InterPro" id="IPR036259">
    <property type="entry name" value="MFS_trans_sf"/>
</dbReference>
<comment type="subcellular location">
    <subcellularLocation>
        <location evidence="1">Membrane</location>
        <topology evidence="1">Multi-pass membrane protein</topology>
    </subcellularLocation>
</comment>
<feature type="transmembrane region" description="Helical" evidence="7">
    <location>
        <begin position="640"/>
        <end position="658"/>
    </location>
</feature>
<evidence type="ECO:0000313" key="8">
    <source>
        <dbReference type="EMBL" id="EDN97594.1"/>
    </source>
</evidence>
<evidence type="ECO:0000256" key="6">
    <source>
        <dbReference type="SAM" id="MobiDB-lite"/>
    </source>
</evidence>
<sequence>MSFAVSHLIINLHVASHHIKLIKKRFKSLHTSDEVVPHAQQPTSASIKKQTNFNFSRVYDRLKEEHRISLTGTFDLGQAAYPYNNDMAENDTTRFRGEEQGDIQSLDSERDKDTRMDDPKPANEQSPLLSPSESEEEEGLMNGGNILNHEHDTFSETKGIWYMILLTLSIGGLQVAWGVELSNGTPYLLSLGLSKSLMALVWIAGPMSGALVQPYIGILSDRCRSPWGKRRPFMAVGTAATVLSLVFLAWVREIVGGFLGLFGADKGSEGVKVTIIVVAVLLVYILDFAIATVQAAIRAYILDCAPSHQQETANSFASRVIGIGNIVAYLAGYIDLTKYLWFFGNTQFKILSLVACVALSTTVIISSVTIKERDPSNEPIPAEAKSGLLAFFKQVFKSIRRLPPLTRQVCEVEFFAWIGFFPQLFYSSSYVGDIYVQPYLRANPNMTPAEIDKLYEKATRVGTFALLMYAITSLSVNVILPFFITPSYDTPSSSASIYSHKSYTTRFSRFMENLAIPGLNLRRAWLISHLLFAACMFSTLIVRSIAGATVLIALVGVSWAMTLWAPFAIISAEVSKRDAVRRARQQSMVGEDDLDEDQAGIILGIHNMSVAAPQIIATLGSSVIFKFMQKPRGIPGDRSFAVVMAAGGFSTLFAAYLTSRIKDEIEIPGEENRNRERSRSRTRLSRRSTETPLIMASG</sequence>
<dbReference type="Pfam" id="PF13347">
    <property type="entry name" value="MFS_2"/>
    <property type="match status" value="1"/>
</dbReference>
<evidence type="ECO:0000256" key="7">
    <source>
        <dbReference type="SAM" id="Phobius"/>
    </source>
</evidence>
<feature type="transmembrane region" description="Helical" evidence="7">
    <location>
        <begin position="610"/>
        <end position="628"/>
    </location>
</feature>
<protein>
    <recommendedName>
        <fullName evidence="10">Major facilitator superfamily (MFS) profile domain-containing protein</fullName>
    </recommendedName>
</protein>
<feature type="transmembrane region" description="Helical" evidence="7">
    <location>
        <begin position="316"/>
        <end position="336"/>
    </location>
</feature>
<dbReference type="Gene3D" id="1.20.1250.20">
    <property type="entry name" value="MFS general substrate transporter like domains"/>
    <property type="match status" value="1"/>
</dbReference>
<feature type="region of interest" description="Disordered" evidence="6">
    <location>
        <begin position="668"/>
        <end position="698"/>
    </location>
</feature>
<evidence type="ECO:0000313" key="9">
    <source>
        <dbReference type="Proteomes" id="UP000001312"/>
    </source>
</evidence>
<feature type="transmembrane region" description="Helical" evidence="7">
    <location>
        <begin position="461"/>
        <end position="484"/>
    </location>
</feature>
<feature type="transmembrane region" description="Helical" evidence="7">
    <location>
        <begin position="348"/>
        <end position="370"/>
    </location>
</feature>
<dbReference type="Proteomes" id="UP000001312">
    <property type="component" value="Unassembled WGS sequence"/>
</dbReference>
<dbReference type="FunFam" id="1.20.1250.20:FF:000593">
    <property type="entry name" value="MFS general substrate transporter"/>
    <property type="match status" value="1"/>
</dbReference>
<dbReference type="SUPFAM" id="SSF103473">
    <property type="entry name" value="MFS general substrate transporter"/>
    <property type="match status" value="1"/>
</dbReference>
<feature type="transmembrane region" description="Helical" evidence="7">
    <location>
        <begin position="271"/>
        <end position="295"/>
    </location>
</feature>
<evidence type="ECO:0000256" key="5">
    <source>
        <dbReference type="ARBA" id="ARBA00023136"/>
    </source>
</evidence>
<organism evidence="8 9">
    <name type="scientific">Sclerotinia sclerotiorum (strain ATCC 18683 / 1980 / Ss-1)</name>
    <name type="common">White mold</name>
    <name type="synonym">Whetzelinia sclerotiorum</name>
    <dbReference type="NCBI Taxonomy" id="665079"/>
    <lineage>
        <taxon>Eukaryota</taxon>
        <taxon>Fungi</taxon>
        <taxon>Dikarya</taxon>
        <taxon>Ascomycota</taxon>
        <taxon>Pezizomycotina</taxon>
        <taxon>Leotiomycetes</taxon>
        <taxon>Helotiales</taxon>
        <taxon>Sclerotiniaceae</taxon>
        <taxon>Sclerotinia</taxon>
    </lineage>
</organism>
<feature type="transmembrane region" description="Helical" evidence="7">
    <location>
        <begin position="524"/>
        <end position="542"/>
    </location>
</feature>
<feature type="transmembrane region" description="Helical" evidence="7">
    <location>
        <begin position="232"/>
        <end position="251"/>
    </location>
</feature>
<dbReference type="eggNOG" id="KOG0637">
    <property type="taxonomic scope" value="Eukaryota"/>
</dbReference>
<accession>A7F4C3</accession>
<dbReference type="GeneID" id="5482653"/>
<keyword evidence="5 7" id="KW-0472">Membrane</keyword>
<keyword evidence="3 7" id="KW-0812">Transmembrane</keyword>
<dbReference type="PANTHER" id="PTHR19432">
    <property type="entry name" value="SUGAR TRANSPORTER"/>
    <property type="match status" value="1"/>
</dbReference>
<proteinExistence type="predicted"/>
<feature type="compositionally biased region" description="Basic and acidic residues" evidence="6">
    <location>
        <begin position="107"/>
        <end position="121"/>
    </location>
</feature>
<dbReference type="RefSeq" id="XP_001586461.1">
    <property type="nucleotide sequence ID" value="XM_001586411.1"/>
</dbReference>
<dbReference type="OMA" id="CAWVGFF"/>
<gene>
    <name evidence="8" type="ORF">SS1G_12447</name>
</gene>
<evidence type="ECO:0000256" key="3">
    <source>
        <dbReference type="ARBA" id="ARBA00022692"/>
    </source>
</evidence>
<reference evidence="9" key="1">
    <citation type="journal article" date="2011" name="PLoS Genet.">
        <title>Genomic analysis of the necrotrophic fungal pathogens Sclerotinia sclerotiorum and Botrytis cinerea.</title>
        <authorList>
            <person name="Amselem J."/>
            <person name="Cuomo C.A."/>
            <person name="van Kan J.A."/>
            <person name="Viaud M."/>
            <person name="Benito E.P."/>
            <person name="Couloux A."/>
            <person name="Coutinho P.M."/>
            <person name="de Vries R.P."/>
            <person name="Dyer P.S."/>
            <person name="Fillinger S."/>
            <person name="Fournier E."/>
            <person name="Gout L."/>
            <person name="Hahn M."/>
            <person name="Kohn L."/>
            <person name="Lapalu N."/>
            <person name="Plummer K.M."/>
            <person name="Pradier J.M."/>
            <person name="Quevillon E."/>
            <person name="Sharon A."/>
            <person name="Simon A."/>
            <person name="ten Have A."/>
            <person name="Tudzynski B."/>
            <person name="Tudzynski P."/>
            <person name="Wincker P."/>
            <person name="Andrew M."/>
            <person name="Anthouard V."/>
            <person name="Beever R.E."/>
            <person name="Beffa R."/>
            <person name="Benoit I."/>
            <person name="Bouzid O."/>
            <person name="Brault B."/>
            <person name="Chen Z."/>
            <person name="Choquer M."/>
            <person name="Collemare J."/>
            <person name="Cotton P."/>
            <person name="Danchin E.G."/>
            <person name="Da Silva C."/>
            <person name="Gautier A."/>
            <person name="Giraud C."/>
            <person name="Giraud T."/>
            <person name="Gonzalez C."/>
            <person name="Grossetete S."/>
            <person name="Guldener U."/>
            <person name="Henrissat B."/>
            <person name="Howlett B.J."/>
            <person name="Kodira C."/>
            <person name="Kretschmer M."/>
            <person name="Lappartient A."/>
            <person name="Leroch M."/>
            <person name="Levis C."/>
            <person name="Mauceli E."/>
            <person name="Neuveglise C."/>
            <person name="Oeser B."/>
            <person name="Pearson M."/>
            <person name="Poulain J."/>
            <person name="Poussereau N."/>
            <person name="Quesneville H."/>
            <person name="Rascle C."/>
            <person name="Schumacher J."/>
            <person name="Segurens B."/>
            <person name="Sexton A."/>
            <person name="Silva E."/>
            <person name="Sirven C."/>
            <person name="Soanes D.M."/>
            <person name="Talbot N.J."/>
            <person name="Templeton M."/>
            <person name="Yandava C."/>
            <person name="Yarden O."/>
            <person name="Zeng Q."/>
            <person name="Rollins J.A."/>
            <person name="Lebrun M.H."/>
            <person name="Dickman M."/>
        </authorList>
    </citation>
    <scope>NUCLEOTIDE SEQUENCE [LARGE SCALE GENOMIC DNA]</scope>
    <source>
        <strain evidence="9">ATCC 18683 / 1980 / Ss-1</strain>
    </source>
</reference>
<feature type="region of interest" description="Disordered" evidence="6">
    <location>
        <begin position="85"/>
        <end position="148"/>
    </location>
</feature>
<feature type="transmembrane region" description="Helical" evidence="7">
    <location>
        <begin position="199"/>
        <end position="220"/>
    </location>
</feature>
<name>A7F4C3_SCLS1</name>
<feature type="transmembrane region" description="Helical" evidence="7">
    <location>
        <begin position="549"/>
        <end position="570"/>
    </location>
</feature>
<dbReference type="EMBL" id="CH476641">
    <property type="protein sequence ID" value="EDN97594.1"/>
    <property type="molecule type" value="Genomic_DNA"/>
</dbReference>
<feature type="compositionally biased region" description="Basic and acidic residues" evidence="6">
    <location>
        <begin position="668"/>
        <end position="679"/>
    </location>
</feature>
<evidence type="ECO:0000256" key="1">
    <source>
        <dbReference type="ARBA" id="ARBA00004141"/>
    </source>
</evidence>
<dbReference type="AlphaFoldDB" id="A7F4C3"/>
<keyword evidence="4 7" id="KW-1133">Transmembrane helix</keyword>
<feature type="transmembrane region" description="Helical" evidence="7">
    <location>
        <begin position="160"/>
        <end position="179"/>
    </location>
</feature>
<evidence type="ECO:0008006" key="10">
    <source>
        <dbReference type="Google" id="ProtNLM"/>
    </source>
</evidence>